<evidence type="ECO:0000256" key="8">
    <source>
        <dbReference type="ARBA" id="ARBA00023136"/>
    </source>
</evidence>
<dbReference type="EMBL" id="JAAAID010002558">
    <property type="protein sequence ID" value="KAG0006753.1"/>
    <property type="molecule type" value="Genomic_DNA"/>
</dbReference>
<dbReference type="Proteomes" id="UP000703661">
    <property type="component" value="Unassembled WGS sequence"/>
</dbReference>
<name>A0A9P6MLM8_9FUNG</name>
<dbReference type="GO" id="GO:0015031">
    <property type="term" value="P:protein transport"/>
    <property type="evidence" value="ECO:0007669"/>
    <property type="project" value="UniProtKB-KW"/>
</dbReference>
<evidence type="ECO:0000256" key="5">
    <source>
        <dbReference type="ARBA" id="ARBA00022856"/>
    </source>
</evidence>
<organism evidence="11 12">
    <name type="scientific">Entomortierella chlamydospora</name>
    <dbReference type="NCBI Taxonomy" id="101097"/>
    <lineage>
        <taxon>Eukaryota</taxon>
        <taxon>Fungi</taxon>
        <taxon>Fungi incertae sedis</taxon>
        <taxon>Mucoromycota</taxon>
        <taxon>Mortierellomycotina</taxon>
        <taxon>Mortierellomycetes</taxon>
        <taxon>Mortierellales</taxon>
        <taxon>Mortierellaceae</taxon>
        <taxon>Entomortierella</taxon>
    </lineage>
</organism>
<dbReference type="GO" id="GO:0035673">
    <property type="term" value="F:oligopeptide transmembrane transporter activity"/>
    <property type="evidence" value="ECO:0007669"/>
    <property type="project" value="InterPro"/>
</dbReference>
<comment type="subcellular location">
    <subcellularLocation>
        <location evidence="1">Membrane</location>
        <topology evidence="1">Multi-pass membrane protein</topology>
    </subcellularLocation>
</comment>
<feature type="transmembrane region" description="Helical" evidence="10">
    <location>
        <begin position="298"/>
        <end position="321"/>
    </location>
</feature>
<evidence type="ECO:0000313" key="11">
    <source>
        <dbReference type="EMBL" id="KAG0006753.1"/>
    </source>
</evidence>
<evidence type="ECO:0000313" key="12">
    <source>
        <dbReference type="Proteomes" id="UP000703661"/>
    </source>
</evidence>
<dbReference type="InterPro" id="IPR004648">
    <property type="entry name" value="Oligpept_transpt"/>
</dbReference>
<dbReference type="GO" id="GO:0016020">
    <property type="term" value="C:membrane"/>
    <property type="evidence" value="ECO:0007669"/>
    <property type="project" value="UniProtKB-SubCell"/>
</dbReference>
<feature type="transmembrane region" description="Helical" evidence="10">
    <location>
        <begin position="189"/>
        <end position="208"/>
    </location>
</feature>
<evidence type="ECO:0000256" key="9">
    <source>
        <dbReference type="SAM" id="MobiDB-lite"/>
    </source>
</evidence>
<feature type="transmembrane region" description="Helical" evidence="10">
    <location>
        <begin position="228"/>
        <end position="246"/>
    </location>
</feature>
<protein>
    <submittedName>
        <fullName evidence="11">Uncharacterized protein</fullName>
    </submittedName>
</protein>
<evidence type="ECO:0000256" key="6">
    <source>
        <dbReference type="ARBA" id="ARBA00022927"/>
    </source>
</evidence>
<keyword evidence="7 10" id="KW-1133">Transmembrane helix</keyword>
<evidence type="ECO:0000256" key="3">
    <source>
        <dbReference type="ARBA" id="ARBA00022448"/>
    </source>
</evidence>
<dbReference type="Pfam" id="PF03169">
    <property type="entry name" value="OPT"/>
    <property type="match status" value="1"/>
</dbReference>
<evidence type="ECO:0000256" key="7">
    <source>
        <dbReference type="ARBA" id="ARBA00022989"/>
    </source>
</evidence>
<accession>A0A9P6MLM8</accession>
<dbReference type="AlphaFoldDB" id="A0A9P6MLM8"/>
<sequence length="377" mass="42145">MNGSISPQATPEKVMDEMTSMVEVARSIIPAPHLRPINSFTSEAGLNCTQGDERASRTTTSTTGEHGIELKDDTEDENSPIPEVAAVVPNTDDPLTPCMMFRFWVMGLVSILALSFVNQFSFNPGPFNVKEHVLITVMANCGAGTALAVDIIVIQRVFYKQDFGFIANLFLIITTQLVGYGMAGILRRYLVYPASMIWPSNLVTVALFNTLHTHEELQQGQWTRQKFFVIFLIASFCYYWILAYIFPAATALTLLCYIDPKNVKLSQLTGPQGLGIGVVSLDWNTITSFLGSPLITSYWAQVNIMMGFVLFAWIMVPVAYYSDIWDAKKYPILTSRLFTVDGYNYNTLSILTPEKTLDNDMYAAYGPLRIATFFAIW</sequence>
<feature type="transmembrane region" description="Helical" evidence="10">
    <location>
        <begin position="133"/>
        <end position="153"/>
    </location>
</feature>
<dbReference type="NCBIfam" id="TIGR00728">
    <property type="entry name" value="OPT_sfam"/>
    <property type="match status" value="1"/>
</dbReference>
<keyword evidence="12" id="KW-1185">Reference proteome</keyword>
<evidence type="ECO:0000256" key="4">
    <source>
        <dbReference type="ARBA" id="ARBA00022692"/>
    </source>
</evidence>
<keyword evidence="4 10" id="KW-0812">Transmembrane</keyword>
<reference evidence="11" key="1">
    <citation type="journal article" date="2020" name="Fungal Divers.">
        <title>Resolving the Mortierellaceae phylogeny through synthesis of multi-gene phylogenetics and phylogenomics.</title>
        <authorList>
            <person name="Vandepol N."/>
            <person name="Liber J."/>
            <person name="Desiro A."/>
            <person name="Na H."/>
            <person name="Kennedy M."/>
            <person name="Barry K."/>
            <person name="Grigoriev I.V."/>
            <person name="Miller A.N."/>
            <person name="O'Donnell K."/>
            <person name="Stajich J.E."/>
            <person name="Bonito G."/>
        </authorList>
    </citation>
    <scope>NUCLEOTIDE SEQUENCE</scope>
    <source>
        <strain evidence="11">NRRL 2769</strain>
    </source>
</reference>
<feature type="transmembrane region" description="Helical" evidence="10">
    <location>
        <begin position="165"/>
        <end position="183"/>
    </location>
</feature>
<comment type="caution">
    <text evidence="11">The sequence shown here is derived from an EMBL/GenBank/DDBJ whole genome shotgun (WGS) entry which is preliminary data.</text>
</comment>
<evidence type="ECO:0000256" key="1">
    <source>
        <dbReference type="ARBA" id="ARBA00004141"/>
    </source>
</evidence>
<keyword evidence="5" id="KW-0571">Peptide transport</keyword>
<feature type="transmembrane region" description="Helical" evidence="10">
    <location>
        <begin position="103"/>
        <end position="121"/>
    </location>
</feature>
<keyword evidence="3" id="KW-0813">Transport</keyword>
<dbReference type="PANTHER" id="PTHR22601">
    <property type="entry name" value="ISP4 LIKE PROTEIN"/>
    <property type="match status" value="1"/>
</dbReference>
<feature type="region of interest" description="Disordered" evidence="9">
    <location>
        <begin position="45"/>
        <end position="78"/>
    </location>
</feature>
<gene>
    <name evidence="11" type="ORF">BGZ80_005151</name>
</gene>
<comment type="similarity">
    <text evidence="2">Belongs to the oligopeptide OPT transporter family.</text>
</comment>
<keyword evidence="6" id="KW-0653">Protein transport</keyword>
<evidence type="ECO:0000256" key="2">
    <source>
        <dbReference type="ARBA" id="ARBA00008807"/>
    </source>
</evidence>
<proteinExistence type="inferred from homology"/>
<evidence type="ECO:0000256" key="10">
    <source>
        <dbReference type="SAM" id="Phobius"/>
    </source>
</evidence>
<keyword evidence="8 10" id="KW-0472">Membrane</keyword>
<dbReference type="InterPro" id="IPR004813">
    <property type="entry name" value="OPT"/>
</dbReference>